<dbReference type="InterPro" id="IPR035985">
    <property type="entry name" value="Ubiquitin-activating_enz"/>
</dbReference>
<dbReference type="InterPro" id="IPR030468">
    <property type="entry name" value="Uba3_N"/>
</dbReference>
<dbReference type="Gene3D" id="1.10.10.520">
    <property type="entry name" value="Ubiquitin activating enzymes (Uba3). Chain: B, domain 2"/>
    <property type="match status" value="1"/>
</dbReference>
<feature type="compositionally biased region" description="Basic and acidic residues" evidence="12">
    <location>
        <begin position="135"/>
        <end position="168"/>
    </location>
</feature>
<dbReference type="InterPro" id="IPR045886">
    <property type="entry name" value="ThiF/MoeB/HesA"/>
</dbReference>
<dbReference type="Pfam" id="PF08825">
    <property type="entry name" value="E2_bind"/>
    <property type="match status" value="1"/>
</dbReference>
<dbReference type="GO" id="GO:0045116">
    <property type="term" value="P:protein neddylation"/>
    <property type="evidence" value="ECO:0007669"/>
    <property type="project" value="UniProtKB-UniRule"/>
</dbReference>
<proteinExistence type="inferred from homology"/>
<gene>
    <name evidence="14" type="ORF">CBR_g30851</name>
</gene>
<comment type="catalytic activity">
    <reaction evidence="9 11">
        <text>ATP + [NEDD8 protein] + [E1 NEDD8-activating enzyme]-L-cysteine = AMP + diphosphate + [E1 NEDD8-activating enzyme]-S-[NEDD8 protein]-yl-L-cysteine.</text>
        <dbReference type="EC" id="6.2.1.64"/>
    </reaction>
</comment>
<evidence type="ECO:0000256" key="11">
    <source>
        <dbReference type="RuleBase" id="RU368009"/>
    </source>
</evidence>
<dbReference type="OrthoDB" id="10255449at2759"/>
<comment type="function">
    <text evidence="11">Catalytic subunit of the dimeric E1 enzyme, which activates NEDD8.</text>
</comment>
<dbReference type="InterPro" id="IPR033127">
    <property type="entry name" value="UBQ-activ_enz_E1_Cys_AS"/>
</dbReference>
<keyword evidence="6 11" id="KW-0833">Ubl conjugation pathway</keyword>
<comment type="similarity">
    <text evidence="2 11">Belongs to the ubiquitin-activating E1 family. UBA3 subfamily.</text>
</comment>
<dbReference type="EMBL" id="BFEA01000029">
    <property type="protein sequence ID" value="GBG62533.1"/>
    <property type="molecule type" value="Genomic_DNA"/>
</dbReference>
<dbReference type="STRING" id="69332.A0A388JXT7"/>
<evidence type="ECO:0000256" key="9">
    <source>
        <dbReference type="ARBA" id="ARBA00024626"/>
    </source>
</evidence>
<evidence type="ECO:0000256" key="2">
    <source>
        <dbReference type="ARBA" id="ARBA00006310"/>
    </source>
</evidence>
<evidence type="ECO:0000313" key="15">
    <source>
        <dbReference type="Proteomes" id="UP000265515"/>
    </source>
</evidence>
<keyword evidence="15" id="KW-1185">Reference proteome</keyword>
<dbReference type="GO" id="GO:0005634">
    <property type="term" value="C:nucleus"/>
    <property type="evidence" value="ECO:0007669"/>
    <property type="project" value="TreeGrafter"/>
</dbReference>
<dbReference type="GO" id="GO:0005524">
    <property type="term" value="F:ATP binding"/>
    <property type="evidence" value="ECO:0007669"/>
    <property type="project" value="UniProtKB-UniRule"/>
</dbReference>
<dbReference type="SUPFAM" id="SSF69572">
    <property type="entry name" value="Activating enzymes of the ubiquitin-like proteins"/>
    <property type="match status" value="1"/>
</dbReference>
<feature type="compositionally biased region" description="Basic and acidic residues" evidence="12">
    <location>
        <begin position="77"/>
        <end position="114"/>
    </location>
</feature>
<evidence type="ECO:0000256" key="7">
    <source>
        <dbReference type="ARBA" id="ARBA00022840"/>
    </source>
</evidence>
<evidence type="ECO:0000313" key="14">
    <source>
        <dbReference type="EMBL" id="GBG62533.1"/>
    </source>
</evidence>
<protein>
    <recommendedName>
        <fullName evidence="3 11">NEDD8-activating enzyme E1 catalytic subunit</fullName>
        <ecNumber evidence="8 11">6.2.1.64</ecNumber>
    </recommendedName>
</protein>
<evidence type="ECO:0000256" key="1">
    <source>
        <dbReference type="ARBA" id="ARBA00005032"/>
    </source>
</evidence>
<evidence type="ECO:0000259" key="13">
    <source>
        <dbReference type="SMART" id="SM01181"/>
    </source>
</evidence>
<dbReference type="GO" id="GO:0019781">
    <property type="term" value="F:NEDD8 activating enzyme activity"/>
    <property type="evidence" value="ECO:0007669"/>
    <property type="project" value="UniProtKB-UniRule"/>
</dbReference>
<evidence type="ECO:0000256" key="12">
    <source>
        <dbReference type="SAM" id="MobiDB-lite"/>
    </source>
</evidence>
<sequence>MKNRRKGKLQKGRKPQGDLPQKEKEKGRVLDREVRNKPPHPNPSHEQERGRVTVVWKKKNPNPVAGSDGPHNGLNSEGKDKNKGAEHTEKAELDKREKAPRGDHPQEKGDKDVEMISDDENGNGRKEGGTEEETKDEKGNEDVEGREDLVEEDGKSKKQEEEDMEVRMRRTKNRRKKRKKKRKKRRKRKKRKKKSYLRTRKTKRKKTEIREFLAGTCRVLVIGAGGLGCELLKDLALSGFGKIDVIDMDTIDVSNLNRQFLFRMSDVGRPKAIVAAERIMKRVRGVEVTPHFCRIEDKEIDFYRDFDIIVLGLDSLEARSYINALVCGFLEYDADGTVDMATIKPMVDGGTEGFKGHARVILPGITPCFNCTLWLFPPQVTYPLCTLAETPRSPAHCIEYVHLIQWGQAILRAKTYNISGITLQLVQGVVKNIIPAIASTNAIIAAACALETLKIATMCSTGMDNYMMYIGTSGLYTHTVSYEKEPDCLVCSPGVPMEVDSSVTLKEFIELLPKDPRFKDKISRPSISHQTSNLYMQAPPVLEEMTRPNLAKPLKELMDCDEKGGVLNINDKTLVGVLRIHVRFVEAMTPAEENDNS</sequence>
<dbReference type="PROSITE" id="PS00865">
    <property type="entry name" value="UBIQUITIN_ACTIVAT_2"/>
    <property type="match status" value="1"/>
</dbReference>
<keyword evidence="7 11" id="KW-0067">ATP-binding</keyword>
<dbReference type="SMART" id="SM01181">
    <property type="entry name" value="E2_bind"/>
    <property type="match status" value="1"/>
</dbReference>
<evidence type="ECO:0000256" key="10">
    <source>
        <dbReference type="PROSITE-ProRule" id="PRU10132"/>
    </source>
</evidence>
<evidence type="ECO:0000256" key="6">
    <source>
        <dbReference type="ARBA" id="ARBA00022786"/>
    </source>
</evidence>
<evidence type="ECO:0000256" key="4">
    <source>
        <dbReference type="ARBA" id="ARBA00022598"/>
    </source>
</evidence>
<dbReference type="Pfam" id="PF00899">
    <property type="entry name" value="ThiF"/>
    <property type="match status" value="1"/>
</dbReference>
<dbReference type="InterPro" id="IPR023318">
    <property type="entry name" value="Ub_act_enz_dom_a_sf"/>
</dbReference>
<feature type="compositionally biased region" description="Basic residues" evidence="12">
    <location>
        <begin position="169"/>
        <end position="203"/>
    </location>
</feature>
<evidence type="ECO:0000256" key="8">
    <source>
        <dbReference type="ARBA" id="ARBA00023624"/>
    </source>
</evidence>
<comment type="caution">
    <text evidence="14">The sequence shown here is derived from an EMBL/GenBank/DDBJ whole genome shotgun (WGS) entry which is preliminary data.</text>
</comment>
<dbReference type="EC" id="6.2.1.64" evidence="8 11"/>
<dbReference type="Proteomes" id="UP000265515">
    <property type="component" value="Unassembled WGS sequence"/>
</dbReference>
<dbReference type="Gramene" id="GBG62533">
    <property type="protein sequence ID" value="GBG62533"/>
    <property type="gene ID" value="CBR_g30851"/>
</dbReference>
<dbReference type="PANTHER" id="PTHR10953:SF6">
    <property type="entry name" value="NEDD8-ACTIVATING ENZYME E1 CATALYTIC SUBUNIT"/>
    <property type="match status" value="1"/>
</dbReference>
<feature type="compositionally biased region" description="Basic residues" evidence="12">
    <location>
        <begin position="1"/>
        <end position="14"/>
    </location>
</feature>
<keyword evidence="4 11" id="KW-0436">Ligase</keyword>
<dbReference type="InterPro" id="IPR014929">
    <property type="entry name" value="E2-binding"/>
</dbReference>
<dbReference type="UniPathway" id="UPA00885"/>
<feature type="region of interest" description="Disordered" evidence="12">
    <location>
        <begin position="1"/>
        <end position="203"/>
    </location>
</feature>
<dbReference type="Gene3D" id="3.10.290.20">
    <property type="entry name" value="Ubiquitin-like 2 activating enzyme e1b. Chain: B, domain 3"/>
    <property type="match status" value="1"/>
</dbReference>
<accession>A0A388JXT7</accession>
<comment type="pathway">
    <text evidence="1 11">Protein modification; protein neddylation.</text>
</comment>
<name>A0A388JXT7_CHABU</name>
<feature type="domain" description="E2 binding" evidence="13">
    <location>
        <begin position="497"/>
        <end position="585"/>
    </location>
</feature>
<evidence type="ECO:0000256" key="3">
    <source>
        <dbReference type="ARBA" id="ARBA00015203"/>
    </source>
</evidence>
<organism evidence="14 15">
    <name type="scientific">Chara braunii</name>
    <name type="common">Braun's stonewort</name>
    <dbReference type="NCBI Taxonomy" id="69332"/>
    <lineage>
        <taxon>Eukaryota</taxon>
        <taxon>Viridiplantae</taxon>
        <taxon>Streptophyta</taxon>
        <taxon>Charophyceae</taxon>
        <taxon>Charales</taxon>
        <taxon>Characeae</taxon>
        <taxon>Chara</taxon>
    </lineage>
</organism>
<evidence type="ECO:0000256" key="5">
    <source>
        <dbReference type="ARBA" id="ARBA00022741"/>
    </source>
</evidence>
<keyword evidence="5 11" id="KW-0547">Nucleotide-binding</keyword>
<dbReference type="AlphaFoldDB" id="A0A388JXT7"/>
<reference evidence="14 15" key="1">
    <citation type="journal article" date="2018" name="Cell">
        <title>The Chara Genome: Secondary Complexity and Implications for Plant Terrestrialization.</title>
        <authorList>
            <person name="Nishiyama T."/>
            <person name="Sakayama H."/>
            <person name="Vries J.D."/>
            <person name="Buschmann H."/>
            <person name="Saint-Marcoux D."/>
            <person name="Ullrich K.K."/>
            <person name="Haas F.B."/>
            <person name="Vanderstraeten L."/>
            <person name="Becker D."/>
            <person name="Lang D."/>
            <person name="Vosolsobe S."/>
            <person name="Rombauts S."/>
            <person name="Wilhelmsson P.K.I."/>
            <person name="Janitza P."/>
            <person name="Kern R."/>
            <person name="Heyl A."/>
            <person name="Rumpler F."/>
            <person name="Villalobos L.I.A.C."/>
            <person name="Clay J.M."/>
            <person name="Skokan R."/>
            <person name="Toyoda A."/>
            <person name="Suzuki Y."/>
            <person name="Kagoshima H."/>
            <person name="Schijlen E."/>
            <person name="Tajeshwar N."/>
            <person name="Catarino B."/>
            <person name="Hetherington A.J."/>
            <person name="Saltykova A."/>
            <person name="Bonnot C."/>
            <person name="Breuninger H."/>
            <person name="Symeonidi A."/>
            <person name="Radhakrishnan G.V."/>
            <person name="Van Nieuwerburgh F."/>
            <person name="Deforce D."/>
            <person name="Chang C."/>
            <person name="Karol K.G."/>
            <person name="Hedrich R."/>
            <person name="Ulvskov P."/>
            <person name="Glockner G."/>
            <person name="Delwiche C.F."/>
            <person name="Petrasek J."/>
            <person name="Van de Peer Y."/>
            <person name="Friml J."/>
            <person name="Beilby M."/>
            <person name="Dolan L."/>
            <person name="Kohara Y."/>
            <person name="Sugano S."/>
            <person name="Fujiyama A."/>
            <person name="Delaux P.-M."/>
            <person name="Quint M."/>
            <person name="TheiBen G."/>
            <person name="Hagemann M."/>
            <person name="Harholt J."/>
            <person name="Dunand C."/>
            <person name="Zachgo S."/>
            <person name="Langdale J."/>
            <person name="Maumus F."/>
            <person name="Straeten D.V.D."/>
            <person name="Gould S.B."/>
            <person name="Rensing S.A."/>
        </authorList>
    </citation>
    <scope>NUCLEOTIDE SEQUENCE [LARGE SCALE GENOMIC DNA]</scope>
    <source>
        <strain evidence="14 15">S276</strain>
    </source>
</reference>
<dbReference type="InterPro" id="IPR000594">
    <property type="entry name" value="ThiF_NAD_FAD-bd"/>
</dbReference>
<feature type="active site" description="Glycyl thioester intermediate" evidence="10">
    <location>
        <position position="385"/>
    </location>
</feature>
<dbReference type="CDD" id="cd01488">
    <property type="entry name" value="Uba3_RUB"/>
    <property type="match status" value="1"/>
</dbReference>
<dbReference type="GO" id="GO:0005737">
    <property type="term" value="C:cytoplasm"/>
    <property type="evidence" value="ECO:0007669"/>
    <property type="project" value="TreeGrafter"/>
</dbReference>
<feature type="compositionally biased region" description="Basic and acidic residues" evidence="12">
    <location>
        <begin position="20"/>
        <end position="36"/>
    </location>
</feature>
<dbReference type="PANTHER" id="PTHR10953">
    <property type="entry name" value="UBIQUITIN-ACTIVATING ENZYME E1"/>
    <property type="match status" value="1"/>
</dbReference>
<dbReference type="Gene3D" id="3.40.50.720">
    <property type="entry name" value="NAD(P)-binding Rossmann-like Domain"/>
    <property type="match status" value="1"/>
</dbReference>